<evidence type="ECO:0000259" key="1">
    <source>
        <dbReference type="PROSITE" id="PS51269"/>
    </source>
</evidence>
<gene>
    <name evidence="2" type="ORF">FPAR1323_LOCUS15174</name>
</gene>
<dbReference type="PANTHER" id="PTHR12333">
    <property type="entry name" value="COMM DOMAIN CONTAINING PROTEIN 10"/>
    <property type="match status" value="1"/>
</dbReference>
<dbReference type="EMBL" id="HBGT01029058">
    <property type="protein sequence ID" value="CAD9442629.1"/>
    <property type="molecule type" value="Transcribed_RNA"/>
</dbReference>
<sequence>MAALVKGEQPLIAVTARLREATELVNGVSVQKFPILLTRIIAKLHLRNEHIFSEAEQEQLCGLFALSTSQLTTVLESCSYILEQAAYHTIHPNALKQLLEDAGMDEEHAQAVSTVWADEATEFVGRLKEHTMSGPKALLDSQYRLHLMMGESNLTRLKEPSALFEFKLGRPEAGPQGQNTDKEDVVVEFSHSELYDLFQQLEHVQEQLDSLS</sequence>
<accession>A0A7S2D2N1</accession>
<dbReference type="PANTHER" id="PTHR12333:SF0">
    <property type="entry name" value="COMM DOMAIN-CONTAINING PROTEIN 10"/>
    <property type="match status" value="1"/>
</dbReference>
<dbReference type="InterPro" id="IPR017920">
    <property type="entry name" value="COMM"/>
</dbReference>
<evidence type="ECO:0000313" key="2">
    <source>
        <dbReference type="EMBL" id="CAD9442629.1"/>
    </source>
</evidence>
<protein>
    <recommendedName>
        <fullName evidence="1">COMM domain-containing protein</fullName>
    </recommendedName>
</protein>
<dbReference type="InterPro" id="IPR037361">
    <property type="entry name" value="COMMD10"/>
</dbReference>
<dbReference type="Pfam" id="PF07258">
    <property type="entry name" value="COMM_domain"/>
    <property type="match status" value="1"/>
</dbReference>
<feature type="domain" description="COMM" evidence="1">
    <location>
        <begin position="137"/>
        <end position="212"/>
    </location>
</feature>
<reference evidence="2" key="1">
    <citation type="submission" date="2021-01" db="EMBL/GenBank/DDBJ databases">
        <authorList>
            <person name="Corre E."/>
            <person name="Pelletier E."/>
            <person name="Niang G."/>
            <person name="Scheremetjew M."/>
            <person name="Finn R."/>
            <person name="Kale V."/>
            <person name="Holt S."/>
            <person name="Cochrane G."/>
            <person name="Meng A."/>
            <person name="Brown T."/>
            <person name="Cohen L."/>
        </authorList>
    </citation>
    <scope>NUCLEOTIDE SEQUENCE</scope>
    <source>
        <strain evidence="2">RCC1693</strain>
    </source>
</reference>
<organism evidence="2">
    <name type="scientific">Florenciella parvula</name>
    <dbReference type="NCBI Taxonomy" id="236787"/>
    <lineage>
        <taxon>Eukaryota</taxon>
        <taxon>Sar</taxon>
        <taxon>Stramenopiles</taxon>
        <taxon>Ochrophyta</taxon>
        <taxon>Dictyochophyceae</taxon>
        <taxon>Florenciellales</taxon>
        <taxon>Florenciella</taxon>
    </lineage>
</organism>
<dbReference type="Pfam" id="PF21672">
    <property type="entry name" value="COMM_HN"/>
    <property type="match status" value="1"/>
</dbReference>
<name>A0A7S2D2N1_9STRA</name>
<proteinExistence type="predicted"/>
<dbReference type="PROSITE" id="PS51269">
    <property type="entry name" value="COMM"/>
    <property type="match status" value="1"/>
</dbReference>
<dbReference type="AlphaFoldDB" id="A0A7S2D2N1"/>